<dbReference type="AlphaFoldDB" id="A0A9Q0HCU7"/>
<evidence type="ECO:0000313" key="2">
    <source>
        <dbReference type="EMBL" id="KAJ4964221.1"/>
    </source>
</evidence>
<comment type="caution">
    <text evidence="2">The sequence shown here is derived from an EMBL/GenBank/DDBJ whole genome shotgun (WGS) entry which is preliminary data.</text>
</comment>
<feature type="region of interest" description="Disordered" evidence="1">
    <location>
        <begin position="1"/>
        <end position="23"/>
    </location>
</feature>
<gene>
    <name evidence="2" type="ORF">NE237_024160</name>
</gene>
<evidence type="ECO:0000256" key="1">
    <source>
        <dbReference type="SAM" id="MobiDB-lite"/>
    </source>
</evidence>
<reference evidence="2" key="1">
    <citation type="journal article" date="2023" name="Plant J.">
        <title>The genome of the king protea, Protea cynaroides.</title>
        <authorList>
            <person name="Chang J."/>
            <person name="Duong T.A."/>
            <person name="Schoeman C."/>
            <person name="Ma X."/>
            <person name="Roodt D."/>
            <person name="Barker N."/>
            <person name="Li Z."/>
            <person name="Van de Peer Y."/>
            <person name="Mizrachi E."/>
        </authorList>
    </citation>
    <scope>NUCLEOTIDE SEQUENCE</scope>
    <source>
        <tissue evidence="2">Young leaves</tissue>
    </source>
</reference>
<accession>A0A9Q0HCU7</accession>
<evidence type="ECO:0000313" key="3">
    <source>
        <dbReference type="Proteomes" id="UP001141806"/>
    </source>
</evidence>
<organism evidence="2 3">
    <name type="scientific">Protea cynaroides</name>
    <dbReference type="NCBI Taxonomy" id="273540"/>
    <lineage>
        <taxon>Eukaryota</taxon>
        <taxon>Viridiplantae</taxon>
        <taxon>Streptophyta</taxon>
        <taxon>Embryophyta</taxon>
        <taxon>Tracheophyta</taxon>
        <taxon>Spermatophyta</taxon>
        <taxon>Magnoliopsida</taxon>
        <taxon>Proteales</taxon>
        <taxon>Proteaceae</taxon>
        <taxon>Protea</taxon>
    </lineage>
</organism>
<name>A0A9Q0HCU7_9MAGN</name>
<proteinExistence type="predicted"/>
<keyword evidence="3" id="KW-1185">Reference proteome</keyword>
<protein>
    <submittedName>
        <fullName evidence="2">Uncharacterized protein</fullName>
    </submittedName>
</protein>
<sequence>METATTTGAQDSQSKIFLSRSSSTPELSFSDLIESSVLPSNALNRQLSTTSFPEVAGFLLYRQLSSSSVQSYTSLSELSPTRPFRRSNSESGCGCLEFVKQKITDMFERFFGGESEQNKCGLGFSFKGGRIFIREEFPCG</sequence>
<dbReference type="Proteomes" id="UP001141806">
    <property type="component" value="Unassembled WGS sequence"/>
</dbReference>
<dbReference type="EMBL" id="JAMYWD010000008">
    <property type="protein sequence ID" value="KAJ4964221.1"/>
    <property type="molecule type" value="Genomic_DNA"/>
</dbReference>